<evidence type="ECO:0000256" key="9">
    <source>
        <dbReference type="SAM" id="MobiDB-lite"/>
    </source>
</evidence>
<evidence type="ECO:0000256" key="5">
    <source>
        <dbReference type="ARBA" id="ARBA00022777"/>
    </source>
</evidence>
<dbReference type="SMART" id="SM00220">
    <property type="entry name" value="S_TKc"/>
    <property type="match status" value="1"/>
</dbReference>
<keyword evidence="4" id="KW-0547">Nucleotide-binding</keyword>
<dbReference type="Pfam" id="PF00069">
    <property type="entry name" value="Pkinase"/>
    <property type="match status" value="2"/>
</dbReference>
<dbReference type="GO" id="GO:0004674">
    <property type="term" value="F:protein serine/threonine kinase activity"/>
    <property type="evidence" value="ECO:0007669"/>
    <property type="project" value="UniProtKB-KW"/>
</dbReference>
<reference evidence="11" key="1">
    <citation type="submission" date="2023-11" db="EMBL/GenBank/DDBJ databases">
        <title>The genome sequences of three competitors of mushroom-forming fungi.</title>
        <authorList>
            <person name="Beijen E."/>
            <person name="Ohm R.A."/>
        </authorList>
    </citation>
    <scope>NUCLEOTIDE SEQUENCE</scope>
    <source>
        <strain evidence="11">CBS 100526</strain>
    </source>
</reference>
<dbReference type="AlphaFoldDB" id="A0AAE1JAP4"/>
<dbReference type="PANTHER" id="PTHR45998">
    <property type="entry name" value="SERINE/THREONINE-PROTEIN KINASE 16"/>
    <property type="match status" value="1"/>
</dbReference>
<feature type="region of interest" description="Disordered" evidence="9">
    <location>
        <begin position="191"/>
        <end position="243"/>
    </location>
</feature>
<proteinExistence type="predicted"/>
<protein>
    <recommendedName>
        <fullName evidence="1">non-specific serine/threonine protein kinase</fullName>
        <ecNumber evidence="1">2.7.11.1</ecNumber>
    </recommendedName>
</protein>
<dbReference type="InterPro" id="IPR052239">
    <property type="entry name" value="Ser/Thr-specific_kinases"/>
</dbReference>
<evidence type="ECO:0000256" key="1">
    <source>
        <dbReference type="ARBA" id="ARBA00012513"/>
    </source>
</evidence>
<dbReference type="Gene3D" id="1.10.510.10">
    <property type="entry name" value="Transferase(Phosphotransferase) domain 1"/>
    <property type="match status" value="2"/>
</dbReference>
<dbReference type="SUPFAM" id="SSF56112">
    <property type="entry name" value="Protein kinase-like (PK-like)"/>
    <property type="match status" value="1"/>
</dbReference>
<dbReference type="GO" id="GO:0005773">
    <property type="term" value="C:vacuole"/>
    <property type="evidence" value="ECO:0007669"/>
    <property type="project" value="GOC"/>
</dbReference>
<dbReference type="GO" id="GO:0006624">
    <property type="term" value="P:vacuolar protein processing"/>
    <property type="evidence" value="ECO:0007669"/>
    <property type="project" value="TreeGrafter"/>
</dbReference>
<comment type="caution">
    <text evidence="11">The sequence shown here is derived from an EMBL/GenBank/DDBJ whole genome shotgun (WGS) entry which is preliminary data.</text>
</comment>
<dbReference type="GO" id="GO:0032889">
    <property type="term" value="P:regulation of vacuole fusion, non-autophagic"/>
    <property type="evidence" value="ECO:0007669"/>
    <property type="project" value="TreeGrafter"/>
</dbReference>
<evidence type="ECO:0000256" key="4">
    <source>
        <dbReference type="ARBA" id="ARBA00022741"/>
    </source>
</evidence>
<evidence type="ECO:0000256" key="3">
    <source>
        <dbReference type="ARBA" id="ARBA00022679"/>
    </source>
</evidence>
<dbReference type="Proteomes" id="UP001273209">
    <property type="component" value="Unassembled WGS sequence"/>
</dbReference>
<dbReference type="PROSITE" id="PS50011">
    <property type="entry name" value="PROTEIN_KINASE_DOM"/>
    <property type="match status" value="1"/>
</dbReference>
<feature type="domain" description="Protein kinase" evidence="10">
    <location>
        <begin position="53"/>
        <end position="441"/>
    </location>
</feature>
<keyword evidence="2" id="KW-0723">Serine/threonine-protein kinase</keyword>
<dbReference type="GeneID" id="87917218"/>
<comment type="catalytic activity">
    <reaction evidence="7">
        <text>L-threonyl-[protein] + ATP = O-phospho-L-threonyl-[protein] + ADP + H(+)</text>
        <dbReference type="Rhea" id="RHEA:46608"/>
        <dbReference type="Rhea" id="RHEA-COMP:11060"/>
        <dbReference type="Rhea" id="RHEA-COMP:11605"/>
        <dbReference type="ChEBI" id="CHEBI:15378"/>
        <dbReference type="ChEBI" id="CHEBI:30013"/>
        <dbReference type="ChEBI" id="CHEBI:30616"/>
        <dbReference type="ChEBI" id="CHEBI:61977"/>
        <dbReference type="ChEBI" id="CHEBI:456216"/>
        <dbReference type="EC" id="2.7.11.1"/>
    </reaction>
</comment>
<dbReference type="InterPro" id="IPR000719">
    <property type="entry name" value="Prot_kinase_dom"/>
</dbReference>
<keyword evidence="5" id="KW-0418">Kinase</keyword>
<keyword evidence="12" id="KW-1185">Reference proteome</keyword>
<evidence type="ECO:0000256" key="7">
    <source>
        <dbReference type="ARBA" id="ARBA00047899"/>
    </source>
</evidence>
<dbReference type="EMBL" id="JAWRVG010000008">
    <property type="protein sequence ID" value="KAK4078731.1"/>
    <property type="molecule type" value="Genomic_DNA"/>
</dbReference>
<feature type="compositionally biased region" description="Basic and acidic residues" evidence="9">
    <location>
        <begin position="232"/>
        <end position="243"/>
    </location>
</feature>
<dbReference type="GO" id="GO:0005794">
    <property type="term" value="C:Golgi apparatus"/>
    <property type="evidence" value="ECO:0007669"/>
    <property type="project" value="TreeGrafter"/>
</dbReference>
<dbReference type="PANTHER" id="PTHR45998:SF2">
    <property type="entry name" value="SERINE_THREONINE-PROTEIN KINASE 16"/>
    <property type="match status" value="1"/>
</dbReference>
<evidence type="ECO:0000256" key="2">
    <source>
        <dbReference type="ARBA" id="ARBA00022527"/>
    </source>
</evidence>
<dbReference type="InterPro" id="IPR008271">
    <property type="entry name" value="Ser/Thr_kinase_AS"/>
</dbReference>
<name>A0AAE1JAP4_9HYPO</name>
<evidence type="ECO:0000256" key="8">
    <source>
        <dbReference type="ARBA" id="ARBA00048679"/>
    </source>
</evidence>
<comment type="catalytic activity">
    <reaction evidence="8">
        <text>L-seryl-[protein] + ATP = O-phospho-L-seryl-[protein] + ADP + H(+)</text>
        <dbReference type="Rhea" id="RHEA:17989"/>
        <dbReference type="Rhea" id="RHEA-COMP:9863"/>
        <dbReference type="Rhea" id="RHEA-COMP:11604"/>
        <dbReference type="ChEBI" id="CHEBI:15378"/>
        <dbReference type="ChEBI" id="CHEBI:29999"/>
        <dbReference type="ChEBI" id="CHEBI:30616"/>
        <dbReference type="ChEBI" id="CHEBI:83421"/>
        <dbReference type="ChEBI" id="CHEBI:456216"/>
        <dbReference type="EC" id="2.7.11.1"/>
    </reaction>
</comment>
<accession>A0AAE1JAP4</accession>
<dbReference type="InterPro" id="IPR011009">
    <property type="entry name" value="Kinase-like_dom_sf"/>
</dbReference>
<organism evidence="11 12">
    <name type="scientific">Trichoderma aggressivum f. europaeum</name>
    <dbReference type="NCBI Taxonomy" id="173218"/>
    <lineage>
        <taxon>Eukaryota</taxon>
        <taxon>Fungi</taxon>
        <taxon>Dikarya</taxon>
        <taxon>Ascomycota</taxon>
        <taxon>Pezizomycotina</taxon>
        <taxon>Sordariomycetes</taxon>
        <taxon>Hypocreomycetidae</taxon>
        <taxon>Hypocreales</taxon>
        <taxon>Hypocreaceae</taxon>
        <taxon>Trichoderma</taxon>
    </lineage>
</organism>
<evidence type="ECO:0000313" key="12">
    <source>
        <dbReference type="Proteomes" id="UP001273209"/>
    </source>
</evidence>
<gene>
    <name evidence="11" type="ORF">Triagg1_3062</name>
</gene>
<sequence length="451" mass="49236">MAQIFADLFYSFGNCLNCFPGSPTLKINSRSFKIQRLLGEVRKNNNNNKKPHLFFSQSLAAGGFSYVYLVEDTSTHELFALKKIRCPFGAESVQQAMREVDAYRLFDHVPTIISAYDHCVATDRGGGSGDDASKTVYVLLPYYRRGNLQDMINANLVNHNRFPERQLMMLFLGVCKALRAMHEYQPAPAERMQMGREEDHDEAAEGGSGSGSRGGRKLGTSGKRTEEEEQGEHERPLMDSENRIEGEAGGKIKSYAHRDIKPGNIMIDDSGSIPILMDLGSVAASPTPVTSQSLALQIQDTAAEHSTMPYRAPELFDVRTGTVVDTKTDIWSLGCTLYACLVGKSPFEMRSDETGGTLSLCVLGGDWRFPDENPGGGPKRTNTIQAAKAKASGEAGPGAGASSGDVVISEPIRNLVRACLKVEPAERPDINELITMVEQVIDELPEGDFTS</sequence>
<evidence type="ECO:0000313" key="11">
    <source>
        <dbReference type="EMBL" id="KAK4078731.1"/>
    </source>
</evidence>
<keyword evidence="3" id="KW-0808">Transferase</keyword>
<evidence type="ECO:0000256" key="6">
    <source>
        <dbReference type="ARBA" id="ARBA00022840"/>
    </source>
</evidence>
<keyword evidence="6" id="KW-0067">ATP-binding</keyword>
<dbReference type="PROSITE" id="PS00108">
    <property type="entry name" value="PROTEIN_KINASE_ST"/>
    <property type="match status" value="1"/>
</dbReference>
<dbReference type="GO" id="GO:0005524">
    <property type="term" value="F:ATP binding"/>
    <property type="evidence" value="ECO:0007669"/>
    <property type="project" value="UniProtKB-KW"/>
</dbReference>
<dbReference type="RefSeq" id="XP_062758129.1">
    <property type="nucleotide sequence ID" value="XM_062897313.1"/>
</dbReference>
<dbReference type="EC" id="2.7.11.1" evidence="1"/>
<evidence type="ECO:0000259" key="10">
    <source>
        <dbReference type="PROSITE" id="PS50011"/>
    </source>
</evidence>